<name>A0A6M5Y577_9BACT</name>
<evidence type="ECO:0000259" key="1">
    <source>
        <dbReference type="Pfam" id="PF13460"/>
    </source>
</evidence>
<dbReference type="AlphaFoldDB" id="A0A6M5Y577"/>
<dbReference type="EMBL" id="CP053435">
    <property type="protein sequence ID" value="QJW89628.1"/>
    <property type="molecule type" value="Genomic_DNA"/>
</dbReference>
<dbReference type="PANTHER" id="PTHR43355">
    <property type="entry name" value="FLAVIN REDUCTASE (NADPH)"/>
    <property type="match status" value="1"/>
</dbReference>
<feature type="domain" description="NAD(P)-binding" evidence="1">
    <location>
        <begin position="12"/>
        <end position="200"/>
    </location>
</feature>
<accession>A0A6M5Y577</accession>
<dbReference type="InterPro" id="IPR036291">
    <property type="entry name" value="NAD(P)-bd_dom_sf"/>
</dbReference>
<proteinExistence type="predicted"/>
<organism evidence="2 3">
    <name type="scientific">Spirosoma taeanense</name>
    <dbReference type="NCBI Taxonomy" id="2735870"/>
    <lineage>
        <taxon>Bacteria</taxon>
        <taxon>Pseudomonadati</taxon>
        <taxon>Bacteroidota</taxon>
        <taxon>Cytophagia</taxon>
        <taxon>Cytophagales</taxon>
        <taxon>Cytophagaceae</taxon>
        <taxon>Spirosoma</taxon>
    </lineage>
</organism>
<reference evidence="2 3" key="1">
    <citation type="submission" date="2020-05" db="EMBL/GenBank/DDBJ databases">
        <title>Genome sequencing of Spirosoma sp. TS118.</title>
        <authorList>
            <person name="Lee J.-H."/>
            <person name="Jeong S."/>
            <person name="Zhao L."/>
            <person name="Jung J.-H."/>
            <person name="Kim M.-K."/>
            <person name="Lim S."/>
        </authorList>
    </citation>
    <scope>NUCLEOTIDE SEQUENCE [LARGE SCALE GENOMIC DNA]</scope>
    <source>
        <strain evidence="2 3">TS118</strain>
    </source>
</reference>
<dbReference type="Proteomes" id="UP000502756">
    <property type="component" value="Chromosome"/>
</dbReference>
<dbReference type="Gene3D" id="3.40.50.720">
    <property type="entry name" value="NAD(P)-binding Rossmann-like Domain"/>
    <property type="match status" value="1"/>
</dbReference>
<dbReference type="InterPro" id="IPR051606">
    <property type="entry name" value="Polyketide_Oxido-like"/>
</dbReference>
<evidence type="ECO:0000313" key="3">
    <source>
        <dbReference type="Proteomes" id="UP000502756"/>
    </source>
</evidence>
<dbReference type="KEGG" id="stae:HNV11_09655"/>
<gene>
    <name evidence="2" type="ORF">HNV11_09655</name>
</gene>
<dbReference type="RefSeq" id="WP_171739467.1">
    <property type="nucleotide sequence ID" value="NZ_CP053435.1"/>
</dbReference>
<dbReference type="InterPro" id="IPR016040">
    <property type="entry name" value="NAD(P)-bd_dom"/>
</dbReference>
<dbReference type="PANTHER" id="PTHR43355:SF2">
    <property type="entry name" value="FLAVIN REDUCTASE (NADPH)"/>
    <property type="match status" value="1"/>
</dbReference>
<dbReference type="Pfam" id="PF13460">
    <property type="entry name" value="NAD_binding_10"/>
    <property type="match status" value="1"/>
</dbReference>
<protein>
    <submittedName>
        <fullName evidence="2">NAD(P)H-binding protein</fullName>
    </submittedName>
</protein>
<keyword evidence="3" id="KW-1185">Reference proteome</keyword>
<dbReference type="GO" id="GO:0016646">
    <property type="term" value="F:oxidoreductase activity, acting on the CH-NH group of donors, NAD or NADP as acceptor"/>
    <property type="evidence" value="ECO:0007669"/>
    <property type="project" value="TreeGrafter"/>
</dbReference>
<dbReference type="SUPFAM" id="SSF51735">
    <property type="entry name" value="NAD(P)-binding Rossmann-fold domains"/>
    <property type="match status" value="1"/>
</dbReference>
<evidence type="ECO:0000313" key="2">
    <source>
        <dbReference type="EMBL" id="QJW89628.1"/>
    </source>
</evidence>
<sequence length="213" mass="24179">MTHFNSTIAILGGAGKTGRPLVQEALNAGYRIRLLLRQPETFEQTHERLEIIQGDARNPESIQQVLHECTALFSTLGNPKEENVPILSTVTRHILTAMQERGIRRYVTVTSLYDTSTEQQDRKTRQAAEYMQQHFPLYMADRQLEFQLLSASNLDWTYVRLPYVVEGAATGRVKVDLDYLPGEQITSADLAHFLVSQLDSRQYVRQAPFVANG</sequence>